<evidence type="ECO:0000313" key="3">
    <source>
        <dbReference type="Proteomes" id="UP000692954"/>
    </source>
</evidence>
<dbReference type="PANTHER" id="PTHR12756:SF11">
    <property type="entry name" value="CYTOSOLIC CARBOXYPEPTIDASE 1"/>
    <property type="match status" value="1"/>
</dbReference>
<dbReference type="OrthoDB" id="10253041at2759"/>
<sequence>MKQKDFKPLQLEQESKNYQFDSHYESSNLFASFRINTNEYDLIMQNDTNSKGNTQWFNFSVKIPKKMLQLHLTLQTFHLFNQIKQKQRDILDQGRQQCCLFKKQIQKENRSMKTYYTLSFSCKFEYSNHKVYFAQCYPYTYTHLNSFIDRFIRTNKFSTVSDLCKTKTKLN</sequence>
<dbReference type="Proteomes" id="UP000692954">
    <property type="component" value="Unassembled WGS sequence"/>
</dbReference>
<dbReference type="PANTHER" id="PTHR12756">
    <property type="entry name" value="CYTOSOLIC CARBOXYPEPTIDASE"/>
    <property type="match status" value="1"/>
</dbReference>
<accession>A0A8S1RV14</accession>
<keyword evidence="3" id="KW-1185">Reference proteome</keyword>
<evidence type="ECO:0000256" key="1">
    <source>
        <dbReference type="ARBA" id="ARBA00001947"/>
    </source>
</evidence>
<dbReference type="EMBL" id="CAJJDN010000337">
    <property type="protein sequence ID" value="CAD8130855.1"/>
    <property type="molecule type" value="Genomic_DNA"/>
</dbReference>
<evidence type="ECO:0000313" key="2">
    <source>
        <dbReference type="EMBL" id="CAD8130855.1"/>
    </source>
</evidence>
<dbReference type="AlphaFoldDB" id="A0A8S1RV14"/>
<reference evidence="2" key="1">
    <citation type="submission" date="2021-01" db="EMBL/GenBank/DDBJ databases">
        <authorList>
            <consortium name="Genoscope - CEA"/>
            <person name="William W."/>
        </authorList>
    </citation>
    <scope>NUCLEOTIDE SEQUENCE</scope>
</reference>
<gene>
    <name evidence="2" type="ORF">PSON_ATCC_30995.1.T3370019</name>
</gene>
<name>A0A8S1RV14_9CILI</name>
<dbReference type="InterPro" id="IPR050821">
    <property type="entry name" value="Cytosolic_carboxypeptidase"/>
</dbReference>
<comment type="cofactor">
    <cofactor evidence="1">
        <name>Zn(2+)</name>
        <dbReference type="ChEBI" id="CHEBI:29105"/>
    </cofactor>
</comment>
<comment type="caution">
    <text evidence="2">The sequence shown here is derived from an EMBL/GenBank/DDBJ whole genome shotgun (WGS) entry which is preliminary data.</text>
</comment>
<proteinExistence type="predicted"/>
<organism evidence="2 3">
    <name type="scientific">Paramecium sonneborni</name>
    <dbReference type="NCBI Taxonomy" id="65129"/>
    <lineage>
        <taxon>Eukaryota</taxon>
        <taxon>Sar</taxon>
        <taxon>Alveolata</taxon>
        <taxon>Ciliophora</taxon>
        <taxon>Intramacronucleata</taxon>
        <taxon>Oligohymenophorea</taxon>
        <taxon>Peniculida</taxon>
        <taxon>Parameciidae</taxon>
        <taxon>Paramecium</taxon>
    </lineage>
</organism>
<protein>
    <submittedName>
        <fullName evidence="2">Uncharacterized protein</fullName>
    </submittedName>
</protein>